<dbReference type="RefSeq" id="WP_123199952.1">
    <property type="nucleotide sequence ID" value="NZ_RJMB01000003.1"/>
</dbReference>
<evidence type="ECO:0000259" key="3">
    <source>
        <dbReference type="Pfam" id="PF01478"/>
    </source>
</evidence>
<dbReference type="PANTHER" id="PTHR30487:SF0">
    <property type="entry name" value="PREPILIN LEADER PEPTIDASE_N-METHYLTRANSFERASE-RELATED"/>
    <property type="match status" value="1"/>
</dbReference>
<dbReference type="InterPro" id="IPR000045">
    <property type="entry name" value="Prepilin_IV_endopep_pep"/>
</dbReference>
<dbReference type="EMBL" id="RJMB01000003">
    <property type="protein sequence ID" value="RNL86427.1"/>
    <property type="molecule type" value="Genomic_DNA"/>
</dbReference>
<proteinExistence type="inferred from homology"/>
<feature type="domain" description="Prepilin type IV endopeptidase peptidase" evidence="3">
    <location>
        <begin position="115"/>
        <end position="227"/>
    </location>
</feature>
<dbReference type="InterPro" id="IPR050882">
    <property type="entry name" value="Prepilin_peptidase/N-MTase"/>
</dbReference>
<dbReference type="GO" id="GO:0005886">
    <property type="term" value="C:plasma membrane"/>
    <property type="evidence" value="ECO:0007669"/>
    <property type="project" value="TreeGrafter"/>
</dbReference>
<evidence type="ECO:0000313" key="5">
    <source>
        <dbReference type="Proteomes" id="UP000269198"/>
    </source>
</evidence>
<keyword evidence="5" id="KW-1185">Reference proteome</keyword>
<dbReference type="Pfam" id="PF01478">
    <property type="entry name" value="Peptidase_A24"/>
    <property type="match status" value="1"/>
</dbReference>
<feature type="transmembrane region" description="Helical" evidence="2">
    <location>
        <begin position="204"/>
        <end position="232"/>
    </location>
</feature>
<feature type="transmembrane region" description="Helical" evidence="2">
    <location>
        <begin position="110"/>
        <end position="131"/>
    </location>
</feature>
<accession>A0A3N0EF83</accession>
<protein>
    <submittedName>
        <fullName evidence="4">Prepilin peptidase</fullName>
    </submittedName>
</protein>
<keyword evidence="2" id="KW-0812">Transmembrane</keyword>
<comment type="similarity">
    <text evidence="1">Belongs to the peptidase A24 family.</text>
</comment>
<reference evidence="4 5" key="1">
    <citation type="submission" date="2018-11" db="EMBL/GenBank/DDBJ databases">
        <title>The genome draft of YIM 96095.</title>
        <authorList>
            <person name="Tang S.-K."/>
            <person name="Chunyu W.-X."/>
            <person name="Feng Y.-Z."/>
        </authorList>
    </citation>
    <scope>NUCLEOTIDE SEQUENCE [LARGE SCALE GENOMIC DNA]</scope>
    <source>
        <strain evidence="4 5">YIM 96095</strain>
    </source>
</reference>
<keyword evidence="2" id="KW-1133">Transmembrane helix</keyword>
<dbReference type="GO" id="GO:0004190">
    <property type="term" value="F:aspartic-type endopeptidase activity"/>
    <property type="evidence" value="ECO:0007669"/>
    <property type="project" value="InterPro"/>
</dbReference>
<dbReference type="OrthoDB" id="2087435at2"/>
<evidence type="ECO:0000256" key="2">
    <source>
        <dbReference type="SAM" id="Phobius"/>
    </source>
</evidence>
<evidence type="ECO:0000256" key="1">
    <source>
        <dbReference type="ARBA" id="ARBA00005801"/>
    </source>
</evidence>
<dbReference type="Gene3D" id="1.20.120.1220">
    <property type="match status" value="1"/>
</dbReference>
<dbReference type="GO" id="GO:0006465">
    <property type="term" value="P:signal peptide processing"/>
    <property type="evidence" value="ECO:0007669"/>
    <property type="project" value="TreeGrafter"/>
</dbReference>
<feature type="transmembrane region" description="Helical" evidence="2">
    <location>
        <begin position="86"/>
        <end position="103"/>
    </location>
</feature>
<keyword evidence="2" id="KW-0472">Membrane</keyword>
<dbReference type="Proteomes" id="UP000269198">
    <property type="component" value="Unassembled WGS sequence"/>
</dbReference>
<gene>
    <name evidence="4" type="ORF">EFW17_04260</name>
</gene>
<feature type="transmembrane region" description="Helical" evidence="2">
    <location>
        <begin position="137"/>
        <end position="156"/>
    </location>
</feature>
<dbReference type="AlphaFoldDB" id="A0A3N0EF83"/>
<feature type="transmembrane region" description="Helical" evidence="2">
    <location>
        <begin position="239"/>
        <end position="258"/>
    </location>
</feature>
<comment type="caution">
    <text evidence="4">The sequence shown here is derived from an EMBL/GenBank/DDBJ whole genome shotgun (WGS) entry which is preliminary data.</text>
</comment>
<name>A0A3N0EF83_9ACTN</name>
<organism evidence="4 5">
    <name type="scientific">Halostreptopolyspora alba</name>
    <dbReference type="NCBI Taxonomy" id="2487137"/>
    <lineage>
        <taxon>Bacteria</taxon>
        <taxon>Bacillati</taxon>
        <taxon>Actinomycetota</taxon>
        <taxon>Actinomycetes</taxon>
        <taxon>Streptosporangiales</taxon>
        <taxon>Nocardiopsidaceae</taxon>
        <taxon>Halostreptopolyspora</taxon>
    </lineage>
</organism>
<evidence type="ECO:0000313" key="4">
    <source>
        <dbReference type="EMBL" id="RNL86427.1"/>
    </source>
</evidence>
<feature type="transmembrane region" description="Helical" evidence="2">
    <location>
        <begin position="163"/>
        <end position="184"/>
    </location>
</feature>
<dbReference type="PANTHER" id="PTHR30487">
    <property type="entry name" value="TYPE 4 PREPILIN-LIKE PROTEINS LEADER PEPTIDE-PROCESSING ENZYME"/>
    <property type="match status" value="1"/>
</dbReference>
<sequence length="266" mass="28015">MPPLTTLALTAGLALLGALAGAAAGRVIPLFSRHEPEPDDESGPPPPTCPHCGTEVPWPRWAPLPPRFLGNAGCQVCERRVRAPAVTPWLAALLVGILAFTSVDRSVTEIVAFSAFAIWGALLTVVDARVHRLPNRLVLTFYPVALALLGLATLTTPDTTDRLVSALVGMAGLAAFYWVLWFIYPAGMGWGDVKMAGLLGLFLGWGGLGSVVSGTFLAFLFSATFGLTLMALGRANRKTAIPFGPFMILGAFAVITAGDPLPLLLE</sequence>